<gene>
    <name evidence="1" type="ORF">NCGR_LOCUS14453</name>
</gene>
<reference evidence="1" key="1">
    <citation type="submission" date="2020-10" db="EMBL/GenBank/DDBJ databases">
        <authorList>
            <person name="Han B."/>
            <person name="Lu T."/>
            <person name="Zhao Q."/>
            <person name="Huang X."/>
            <person name="Zhao Y."/>
        </authorList>
    </citation>
    <scope>NUCLEOTIDE SEQUENCE</scope>
</reference>
<evidence type="ECO:0000313" key="1">
    <source>
        <dbReference type="EMBL" id="CAD6221047.1"/>
    </source>
</evidence>
<name>A0A811NFN4_9POAL</name>
<dbReference type="Proteomes" id="UP000604825">
    <property type="component" value="Unassembled WGS sequence"/>
</dbReference>
<accession>A0A811NFN4</accession>
<keyword evidence="2" id="KW-1185">Reference proteome</keyword>
<dbReference type="InterPro" id="IPR008972">
    <property type="entry name" value="Cupredoxin"/>
</dbReference>
<dbReference type="AlphaFoldDB" id="A0A811NFN4"/>
<dbReference type="SUPFAM" id="SSF49503">
    <property type="entry name" value="Cupredoxins"/>
    <property type="match status" value="1"/>
</dbReference>
<dbReference type="EMBL" id="CAJGYO010000003">
    <property type="protein sequence ID" value="CAD6221047.1"/>
    <property type="molecule type" value="Genomic_DNA"/>
</dbReference>
<organism evidence="1 2">
    <name type="scientific">Miscanthus lutarioriparius</name>
    <dbReference type="NCBI Taxonomy" id="422564"/>
    <lineage>
        <taxon>Eukaryota</taxon>
        <taxon>Viridiplantae</taxon>
        <taxon>Streptophyta</taxon>
        <taxon>Embryophyta</taxon>
        <taxon>Tracheophyta</taxon>
        <taxon>Spermatophyta</taxon>
        <taxon>Magnoliopsida</taxon>
        <taxon>Liliopsida</taxon>
        <taxon>Poales</taxon>
        <taxon>Poaceae</taxon>
        <taxon>PACMAD clade</taxon>
        <taxon>Panicoideae</taxon>
        <taxon>Andropogonodae</taxon>
        <taxon>Andropogoneae</taxon>
        <taxon>Saccharinae</taxon>
        <taxon>Miscanthus</taxon>
    </lineage>
</organism>
<comment type="caution">
    <text evidence="1">The sequence shown here is derived from an EMBL/GenBank/DDBJ whole genome shotgun (WGS) entry which is preliminary data.</text>
</comment>
<evidence type="ECO:0000313" key="2">
    <source>
        <dbReference type="Proteomes" id="UP000604825"/>
    </source>
</evidence>
<sequence>MAMAAVVFHPVPASAEYYLIGDKAGWTLNYTIGWPEGKAFKVNDSLYGVA</sequence>
<protein>
    <submittedName>
        <fullName evidence="1">Uncharacterized protein</fullName>
    </submittedName>
</protein>
<proteinExistence type="predicted"/>